<proteinExistence type="predicted"/>
<dbReference type="EMBL" id="DF974122">
    <property type="protein sequence ID" value="GAU45419.1"/>
    <property type="molecule type" value="Genomic_DNA"/>
</dbReference>
<keyword evidence="2" id="KW-1185">Reference proteome</keyword>
<evidence type="ECO:0000313" key="2">
    <source>
        <dbReference type="Proteomes" id="UP000242715"/>
    </source>
</evidence>
<organism evidence="1 2">
    <name type="scientific">Trifolium subterraneum</name>
    <name type="common">Subterranean clover</name>
    <dbReference type="NCBI Taxonomy" id="3900"/>
    <lineage>
        <taxon>Eukaryota</taxon>
        <taxon>Viridiplantae</taxon>
        <taxon>Streptophyta</taxon>
        <taxon>Embryophyta</taxon>
        <taxon>Tracheophyta</taxon>
        <taxon>Spermatophyta</taxon>
        <taxon>Magnoliopsida</taxon>
        <taxon>eudicotyledons</taxon>
        <taxon>Gunneridae</taxon>
        <taxon>Pentapetalae</taxon>
        <taxon>rosids</taxon>
        <taxon>fabids</taxon>
        <taxon>Fabales</taxon>
        <taxon>Fabaceae</taxon>
        <taxon>Papilionoideae</taxon>
        <taxon>50 kb inversion clade</taxon>
        <taxon>NPAAA clade</taxon>
        <taxon>Hologalegina</taxon>
        <taxon>IRL clade</taxon>
        <taxon>Trifolieae</taxon>
        <taxon>Trifolium</taxon>
    </lineage>
</organism>
<dbReference type="Proteomes" id="UP000242715">
    <property type="component" value="Unassembled WGS sequence"/>
</dbReference>
<name>A0A2Z6PI25_TRISU</name>
<reference evidence="2" key="1">
    <citation type="journal article" date="2017" name="Front. Plant Sci.">
        <title>Climate Clever Clovers: New Paradigm to Reduce the Environmental Footprint of Ruminants by Breeding Low Methanogenic Forages Utilizing Haplotype Variation.</title>
        <authorList>
            <person name="Kaur P."/>
            <person name="Appels R."/>
            <person name="Bayer P.E."/>
            <person name="Keeble-Gagnere G."/>
            <person name="Wang J."/>
            <person name="Hirakawa H."/>
            <person name="Shirasawa K."/>
            <person name="Vercoe P."/>
            <person name="Stefanova K."/>
            <person name="Durmic Z."/>
            <person name="Nichols P."/>
            <person name="Revell C."/>
            <person name="Isobe S.N."/>
            <person name="Edwards D."/>
            <person name="Erskine W."/>
        </authorList>
    </citation>
    <scope>NUCLEOTIDE SEQUENCE [LARGE SCALE GENOMIC DNA]</scope>
    <source>
        <strain evidence="2">cv. Daliak</strain>
    </source>
</reference>
<dbReference type="AlphaFoldDB" id="A0A2Z6PI25"/>
<evidence type="ECO:0000313" key="1">
    <source>
        <dbReference type="EMBL" id="GAU45419.1"/>
    </source>
</evidence>
<protein>
    <submittedName>
        <fullName evidence="1">Uncharacterized protein</fullName>
    </submittedName>
</protein>
<sequence>MMQNPLLFFTLKFVVFESTFNLLHPNILRSIFFTLSFRFSSNSSINLQNHLQINLYTFFIAELMMWWLVAEE</sequence>
<gene>
    <name evidence="1" type="ORF">TSUD_182880</name>
</gene>
<accession>A0A2Z6PI25</accession>